<organism evidence="2 3">
    <name type="scientific">Cinchona calisaya</name>
    <dbReference type="NCBI Taxonomy" id="153742"/>
    <lineage>
        <taxon>Eukaryota</taxon>
        <taxon>Viridiplantae</taxon>
        <taxon>Streptophyta</taxon>
        <taxon>Embryophyta</taxon>
        <taxon>Tracheophyta</taxon>
        <taxon>Spermatophyta</taxon>
        <taxon>Magnoliopsida</taxon>
        <taxon>eudicotyledons</taxon>
        <taxon>Gunneridae</taxon>
        <taxon>Pentapetalae</taxon>
        <taxon>asterids</taxon>
        <taxon>lamiids</taxon>
        <taxon>Gentianales</taxon>
        <taxon>Rubiaceae</taxon>
        <taxon>Cinchonoideae</taxon>
        <taxon>Cinchoneae</taxon>
        <taxon>Cinchona</taxon>
    </lineage>
</organism>
<name>A0ABD2Y8P3_9GENT</name>
<feature type="compositionally biased region" description="Acidic residues" evidence="1">
    <location>
        <begin position="93"/>
        <end position="103"/>
    </location>
</feature>
<accession>A0ABD2Y8P3</accession>
<gene>
    <name evidence="2" type="ORF">ACH5RR_037835</name>
</gene>
<evidence type="ECO:0000313" key="2">
    <source>
        <dbReference type="EMBL" id="KAL3503386.1"/>
    </source>
</evidence>
<protein>
    <submittedName>
        <fullName evidence="2">Uncharacterized protein</fullName>
    </submittedName>
</protein>
<comment type="caution">
    <text evidence="2">The sequence shown here is derived from an EMBL/GenBank/DDBJ whole genome shotgun (WGS) entry which is preliminary data.</text>
</comment>
<feature type="region of interest" description="Disordered" evidence="1">
    <location>
        <begin position="71"/>
        <end position="103"/>
    </location>
</feature>
<keyword evidence="3" id="KW-1185">Reference proteome</keyword>
<sequence>MIKIGINLEVHSYLEPENNGVLPDEFATSVELRNMVKLRTRLALRSETLDRLIYGYWDNVESASIDPLTNRPEIKSRKITGPPPVRDHQGNQENDDDQESVGENDIVEFHSKACTKLDMTKIKILKCVLDLEQKMNDEVLPDDFATSDDLLKMVQLETRLILAPQTMELIIDKLESEYWENVGEYIPIPLHQEIFDLSKKIWGSAD</sequence>
<evidence type="ECO:0000313" key="3">
    <source>
        <dbReference type="Proteomes" id="UP001630127"/>
    </source>
</evidence>
<dbReference type="AlphaFoldDB" id="A0ABD2Y8P3"/>
<reference evidence="2 3" key="1">
    <citation type="submission" date="2024-11" db="EMBL/GenBank/DDBJ databases">
        <title>A near-complete genome assembly of Cinchona calisaya.</title>
        <authorList>
            <person name="Lian D.C."/>
            <person name="Zhao X.W."/>
            <person name="Wei L."/>
        </authorList>
    </citation>
    <scope>NUCLEOTIDE SEQUENCE [LARGE SCALE GENOMIC DNA]</scope>
    <source>
        <tissue evidence="2">Nenye</tissue>
    </source>
</reference>
<proteinExistence type="predicted"/>
<dbReference type="Proteomes" id="UP001630127">
    <property type="component" value="Unassembled WGS sequence"/>
</dbReference>
<evidence type="ECO:0000256" key="1">
    <source>
        <dbReference type="SAM" id="MobiDB-lite"/>
    </source>
</evidence>
<dbReference type="EMBL" id="JBJUIK010000015">
    <property type="protein sequence ID" value="KAL3503386.1"/>
    <property type="molecule type" value="Genomic_DNA"/>
</dbReference>